<name>A0A061QV00_9CHLO</name>
<feature type="transmembrane region" description="Helical" evidence="1">
    <location>
        <begin position="6"/>
        <end position="26"/>
    </location>
</feature>
<sequence length="1061" mass="119943">MTRYYLSHLDGLRGVGILLVMAYHLGYSSARHAWLCISLFFTLSGHLITGITLESFERSGTLDLVGFWSRRVARLFPALLAVVTFCAVSSFFRIEDDDQFWHEKTDLYWALAYLTNVNMVFFRKDDYFEATLKPSITRHLWTLSIEEQYYIAWPLLFLMWTKCSRFFFRRRHSGTRTVNIHNLQVMSTASKSEAEEKDNNRFNEFTAYAAGLPVEFFWAFAVGECIVIVLSYFSSCLTIKELGLSAAYYSTWSRAGDFACGGLVYILVRLNPSLYRRYTRMPGLQKMSTKYRIYLEIGVSFALALTVLPPMVQAPLKDLLPWYFYVWRIPFSFSFLVASVHGGLQISEPLPNWAIVSRFLTCKVVSLLGIASYGIYLIHWPLIVLLGGTFMNESIGTMQATEHWAIAGAYEGILWRQKQLAKLLLFVLSVGLGIGSFLLYEKPLICLARRVKHPWKVLANGIAGTLLTTVVVSVCYSGVPSPYTKDRNAAGALIRKLPQINRLAERSKPVPVARWALRLRDAVDSNARKQYASPSSRLLPNHLSEDEEEAKDGEFTPVWFFVKPWATETDMTLETLLDANTEPEVRPPCLVNYRSCLGNISNMYSLLSETQPANTVVVVCESLMDLSPCTISKWKRGIKWIWLRSPVLCGNSGSQERARGVLKRCPETLRIETMEMPRVWHDRAIKNSPELTPNHRRVRSATGSPMLDTIYLIRTLLNINLVVPGAINRASHLRLRQLLGQQEAIYAQERFALVRDSLPRLKLLVLGESIAAKLGVIFYELIEGSEDCQQKRRQTMAFPSFNITNLAIRGSHFVMHFLECKTGRLQPPQGFSDREGMLPPPVCGMQQSGEESIAARSSAKDSIPATQPSIVVLHDQQWGSIRYQNLFREEQLFEAMSGFLSLAMNNSVRIVFWLTPSIIKETGPEAARELGILGRYINATGCRRDKAGIEFVVVHWHRLTCPTFNETRPTGWCPETAHGFYKILPDYVHPSGPPGTWLAAQSLSAIMAYAALSLPEMDGYSSWDAALRNPVSSCLLGEQPPDGDPPLRDLVDGYWICPPQR</sequence>
<dbReference type="InterPro" id="IPR050879">
    <property type="entry name" value="Acyltransferase_3"/>
</dbReference>
<dbReference type="InterPro" id="IPR002656">
    <property type="entry name" value="Acyl_transf_3_dom"/>
</dbReference>
<organism evidence="3">
    <name type="scientific">Tetraselmis sp. GSL018</name>
    <dbReference type="NCBI Taxonomy" id="582737"/>
    <lineage>
        <taxon>Eukaryota</taxon>
        <taxon>Viridiplantae</taxon>
        <taxon>Chlorophyta</taxon>
        <taxon>core chlorophytes</taxon>
        <taxon>Chlorodendrophyceae</taxon>
        <taxon>Chlorodendrales</taxon>
        <taxon>Chlorodendraceae</taxon>
        <taxon>Tetraselmis</taxon>
    </lineage>
</organism>
<feature type="transmembrane region" description="Helical" evidence="1">
    <location>
        <begin position="324"/>
        <end position="344"/>
    </location>
</feature>
<feature type="transmembrane region" description="Helical" evidence="1">
    <location>
        <begin position="364"/>
        <end position="383"/>
    </location>
</feature>
<feature type="transmembrane region" description="Helical" evidence="1">
    <location>
        <begin position="293"/>
        <end position="312"/>
    </location>
</feature>
<proteinExistence type="predicted"/>
<feature type="transmembrane region" description="Helical" evidence="1">
    <location>
        <begin position="216"/>
        <end position="235"/>
    </location>
</feature>
<dbReference type="PANTHER" id="PTHR23028">
    <property type="entry name" value="ACETYLTRANSFERASE"/>
    <property type="match status" value="1"/>
</dbReference>
<dbReference type="PANTHER" id="PTHR23028:SF53">
    <property type="entry name" value="ACYL_TRANSF_3 DOMAIN-CONTAINING PROTEIN"/>
    <property type="match status" value="1"/>
</dbReference>
<feature type="transmembrane region" description="Helical" evidence="1">
    <location>
        <begin position="106"/>
        <end position="122"/>
    </location>
</feature>
<gene>
    <name evidence="3" type="ORF">TSPGSL018_18198</name>
</gene>
<evidence type="ECO:0000313" key="3">
    <source>
        <dbReference type="EMBL" id="JAC64492.1"/>
    </source>
</evidence>
<protein>
    <submittedName>
        <fullName evidence="3">Acyltransferase</fullName>
    </submittedName>
</protein>
<dbReference type="GO" id="GO:0016020">
    <property type="term" value="C:membrane"/>
    <property type="evidence" value="ECO:0007669"/>
    <property type="project" value="TreeGrafter"/>
</dbReference>
<dbReference type="GO" id="GO:0000271">
    <property type="term" value="P:polysaccharide biosynthetic process"/>
    <property type="evidence" value="ECO:0007669"/>
    <property type="project" value="TreeGrafter"/>
</dbReference>
<keyword evidence="3" id="KW-0012">Acyltransferase</keyword>
<dbReference type="GO" id="GO:0016747">
    <property type="term" value="F:acyltransferase activity, transferring groups other than amino-acyl groups"/>
    <property type="evidence" value="ECO:0007669"/>
    <property type="project" value="InterPro"/>
</dbReference>
<accession>A0A061QV00</accession>
<feature type="transmembrane region" description="Helical" evidence="1">
    <location>
        <begin position="255"/>
        <end position="272"/>
    </location>
</feature>
<feature type="transmembrane region" description="Helical" evidence="1">
    <location>
        <begin position="73"/>
        <end position="94"/>
    </location>
</feature>
<feature type="transmembrane region" description="Helical" evidence="1">
    <location>
        <begin position="461"/>
        <end position="479"/>
    </location>
</feature>
<keyword evidence="1" id="KW-0472">Membrane</keyword>
<feature type="transmembrane region" description="Helical" evidence="1">
    <location>
        <begin position="420"/>
        <end position="440"/>
    </location>
</feature>
<evidence type="ECO:0000256" key="1">
    <source>
        <dbReference type="SAM" id="Phobius"/>
    </source>
</evidence>
<dbReference type="EMBL" id="GBEZ01022345">
    <property type="protein sequence ID" value="JAC64492.1"/>
    <property type="molecule type" value="Transcribed_RNA"/>
</dbReference>
<feature type="domain" description="Acyltransferase 3" evidence="2">
    <location>
        <begin position="9"/>
        <end position="394"/>
    </location>
</feature>
<dbReference type="AlphaFoldDB" id="A0A061QV00"/>
<keyword evidence="1" id="KW-1133">Transmembrane helix</keyword>
<keyword evidence="3" id="KW-0808">Transferase</keyword>
<feature type="transmembrane region" description="Helical" evidence="1">
    <location>
        <begin position="33"/>
        <end position="53"/>
    </location>
</feature>
<keyword evidence="1" id="KW-0812">Transmembrane</keyword>
<reference evidence="3" key="1">
    <citation type="submission" date="2014-05" db="EMBL/GenBank/DDBJ databases">
        <title>The transcriptome of the halophilic microalga Tetraselmis sp. GSL018 isolated from the Great Salt Lake, Utah.</title>
        <authorList>
            <person name="Jinkerson R.E."/>
            <person name="D'Adamo S."/>
            <person name="Posewitz M.C."/>
        </authorList>
    </citation>
    <scope>NUCLEOTIDE SEQUENCE</scope>
    <source>
        <strain evidence="3">GSL018</strain>
    </source>
</reference>
<feature type="transmembrane region" description="Helical" evidence="1">
    <location>
        <begin position="150"/>
        <end position="168"/>
    </location>
</feature>
<evidence type="ECO:0000259" key="2">
    <source>
        <dbReference type="Pfam" id="PF01757"/>
    </source>
</evidence>
<dbReference type="Pfam" id="PF01757">
    <property type="entry name" value="Acyl_transf_3"/>
    <property type="match status" value="1"/>
</dbReference>